<evidence type="ECO:0000313" key="2">
    <source>
        <dbReference type="Proteomes" id="UP001652583"/>
    </source>
</evidence>
<reference evidence="3" key="1">
    <citation type="submission" date="2025-08" db="UniProtKB">
        <authorList>
            <consortium name="RefSeq"/>
        </authorList>
    </citation>
    <scope>IDENTIFICATION</scope>
    <source>
        <tissue evidence="3">Blood</tissue>
    </source>
</reference>
<feature type="signal peptide" evidence="1">
    <location>
        <begin position="1"/>
        <end position="21"/>
    </location>
</feature>
<proteinExistence type="predicted"/>
<accession>A0ABM3Q8F9</accession>
<keyword evidence="2" id="KW-1185">Reference proteome</keyword>
<sequence>MALLSLLGRIVAALVGVYARAREWSKWRHPTARSVVSELRFPRPAIAHLSFVSGFCPLPAFTLSMTKPSGCQAAPPLLNFISDAAVFRGPSLLRDCGFDPFCPSVGACQRAMASASCTQEHLWDCAAADAQRLRLGASPSQKKFTQLCSSSVSGIVENHNMHLAPGFTLKELVPAPANVVVLCGQLRPLESAAVATRTLPNVLLAGEPLLPVWPENFPDPTLLLGIRPSHQSTTRTTL</sequence>
<keyword evidence="1" id="KW-0732">Signal</keyword>
<gene>
    <name evidence="3" type="primary">RNASE11</name>
</gene>
<evidence type="ECO:0000313" key="3">
    <source>
        <dbReference type="RefSeq" id="XP_053080212.1"/>
    </source>
</evidence>
<dbReference type="GeneID" id="106971405"/>
<evidence type="ECO:0000256" key="1">
    <source>
        <dbReference type="SAM" id="SignalP"/>
    </source>
</evidence>
<protein>
    <submittedName>
        <fullName evidence="3">Probable ribonuclease 11 isoform X1</fullName>
    </submittedName>
</protein>
<name>A0ABM3Q8F9_ACIJB</name>
<organism evidence="2 3">
    <name type="scientific">Acinonyx jubatus</name>
    <name type="common">Cheetah</name>
    <dbReference type="NCBI Taxonomy" id="32536"/>
    <lineage>
        <taxon>Eukaryota</taxon>
        <taxon>Metazoa</taxon>
        <taxon>Chordata</taxon>
        <taxon>Craniata</taxon>
        <taxon>Vertebrata</taxon>
        <taxon>Euteleostomi</taxon>
        <taxon>Mammalia</taxon>
        <taxon>Eutheria</taxon>
        <taxon>Laurasiatheria</taxon>
        <taxon>Carnivora</taxon>
        <taxon>Feliformia</taxon>
        <taxon>Felidae</taxon>
        <taxon>Felinae</taxon>
        <taxon>Acinonyx</taxon>
    </lineage>
</organism>
<dbReference type="RefSeq" id="XP_053080212.1">
    <property type="nucleotide sequence ID" value="XM_053224237.1"/>
</dbReference>
<dbReference type="Proteomes" id="UP001652583">
    <property type="component" value="Chromosome B3"/>
</dbReference>
<feature type="chain" id="PRO_5045113939" evidence="1">
    <location>
        <begin position="22"/>
        <end position="238"/>
    </location>
</feature>